<evidence type="ECO:0000256" key="5">
    <source>
        <dbReference type="ARBA" id="ARBA00023049"/>
    </source>
</evidence>
<dbReference type="InterPro" id="IPR001915">
    <property type="entry name" value="Peptidase_M48"/>
</dbReference>
<dbReference type="PANTHER" id="PTHR22726:SF1">
    <property type="entry name" value="METALLOENDOPEPTIDASE OMA1, MITOCHONDRIAL"/>
    <property type="match status" value="1"/>
</dbReference>
<dbReference type="Gene3D" id="3.30.2010.10">
    <property type="entry name" value="Metalloproteases ('zincins'), catalytic domain"/>
    <property type="match status" value="1"/>
</dbReference>
<dbReference type="GO" id="GO:0016020">
    <property type="term" value="C:membrane"/>
    <property type="evidence" value="ECO:0007669"/>
    <property type="project" value="TreeGrafter"/>
</dbReference>
<evidence type="ECO:0000256" key="2">
    <source>
        <dbReference type="ARBA" id="ARBA00022723"/>
    </source>
</evidence>
<dbReference type="SUPFAM" id="SSF48452">
    <property type="entry name" value="TPR-like"/>
    <property type="match status" value="1"/>
</dbReference>
<evidence type="ECO:0000256" key="6">
    <source>
        <dbReference type="RuleBase" id="RU003983"/>
    </source>
</evidence>
<dbReference type="InterPro" id="IPR011990">
    <property type="entry name" value="TPR-like_helical_dom_sf"/>
</dbReference>
<evidence type="ECO:0000256" key="4">
    <source>
        <dbReference type="ARBA" id="ARBA00022833"/>
    </source>
</evidence>
<protein>
    <submittedName>
        <fullName evidence="8">TPR repeat-containing protein YfgC</fullName>
    </submittedName>
</protein>
<accession>A0A0Q9YCG0</accession>
<dbReference type="Pfam" id="PF13181">
    <property type="entry name" value="TPR_8"/>
    <property type="match status" value="2"/>
</dbReference>
<comment type="caution">
    <text evidence="8">The sequence shown here is derived from an EMBL/GenBank/DDBJ whole genome shotgun (WGS) entry which is preliminary data.</text>
</comment>
<dbReference type="InterPro" id="IPR019734">
    <property type="entry name" value="TPR_rpt"/>
</dbReference>
<dbReference type="Pfam" id="PF01435">
    <property type="entry name" value="Peptidase_M48"/>
    <property type="match status" value="1"/>
</dbReference>
<dbReference type="InterPro" id="IPR051156">
    <property type="entry name" value="Mito/Outer_Membr_Metalloprot"/>
</dbReference>
<sequence>MVSNMISASKLIRSMIFGASALLIGCAQNPVTKQSELHLVSQNKEVAIGNEHYPLAQQMSGGKYVIDPELTTYVQSVGQRLAKVSERNSLPFEFVVLNDSTPNAWALPGGKISINRGLLIHLQSEAELAAVLGHEITHATARHGAKSMERQMAWAAGLGLVQAILITKSDNETAQSIGMAGAAATIGLLSQKYGRDAEREADHYGIDTMVKAGYDPKAAVQLQETFVRLMDNKNSSWLEGLFSSHPPSQERAKANAVYAQTFPQTNLTMGKEVYQKKIALLKKRQPAYDAYDEGRKKLDKKDYSSALSFAEKAIKTEPKEALFYALKADVYAAENNPTEAVKWYTQAINRDSSYFYYYLQRGLSYEKLKQHDQSKQDLKQSQKLLPTEVAQNALNRLTRIK</sequence>
<dbReference type="GO" id="GO:0004222">
    <property type="term" value="F:metalloendopeptidase activity"/>
    <property type="evidence" value="ECO:0007669"/>
    <property type="project" value="InterPro"/>
</dbReference>
<name>A0A0Q9YCG0_9GAMM</name>
<keyword evidence="4 6" id="KW-0862">Zinc</keyword>
<comment type="similarity">
    <text evidence="6">Belongs to the peptidase M48 family.</text>
</comment>
<keyword evidence="1 6" id="KW-0645">Protease</keyword>
<evidence type="ECO:0000259" key="7">
    <source>
        <dbReference type="Pfam" id="PF01435"/>
    </source>
</evidence>
<dbReference type="Gene3D" id="1.25.40.10">
    <property type="entry name" value="Tetratricopeptide repeat domain"/>
    <property type="match status" value="1"/>
</dbReference>
<dbReference type="SMART" id="SM00028">
    <property type="entry name" value="TPR"/>
    <property type="match status" value="3"/>
</dbReference>
<reference evidence="8" key="1">
    <citation type="submission" date="2015-09" db="EMBL/GenBank/DDBJ databases">
        <title>Draft Genome Sequences of Two Novel Amoeba-resistant Intranuclear Bacteria, Candidatus Berkiella cookevillensis and Candidatus Berkiella aquae.</title>
        <authorList>
            <person name="Mehari Y.T."/>
            <person name="Arivett B.A."/>
            <person name="Farone A.L."/>
            <person name="Gunderson J.H."/>
            <person name="Farone M.B."/>
        </authorList>
    </citation>
    <scope>NUCLEOTIDE SEQUENCE [LARGE SCALE GENOMIC DNA]</scope>
    <source>
        <strain evidence="8">CC99</strain>
    </source>
</reference>
<evidence type="ECO:0000313" key="8">
    <source>
        <dbReference type="EMBL" id="KRG17497.1"/>
    </source>
</evidence>
<feature type="domain" description="Peptidase M48" evidence="7">
    <location>
        <begin position="70"/>
        <end position="254"/>
    </location>
</feature>
<dbReference type="PANTHER" id="PTHR22726">
    <property type="entry name" value="METALLOENDOPEPTIDASE OMA1"/>
    <property type="match status" value="1"/>
</dbReference>
<dbReference type="AlphaFoldDB" id="A0A0Q9YCG0"/>
<dbReference type="EMBL" id="LKHV01000015">
    <property type="protein sequence ID" value="KRG17497.1"/>
    <property type="molecule type" value="Genomic_DNA"/>
</dbReference>
<keyword evidence="2" id="KW-0479">Metal-binding</keyword>
<gene>
    <name evidence="8" type="primary">yfgC_3</name>
    <name evidence="8" type="ORF">CC99x_02241</name>
</gene>
<comment type="cofactor">
    <cofactor evidence="6">
        <name>Zn(2+)</name>
        <dbReference type="ChEBI" id="CHEBI:29105"/>
    </cofactor>
    <text evidence="6">Binds 1 zinc ion per subunit.</text>
</comment>
<dbReference type="GO" id="GO:0046872">
    <property type="term" value="F:metal ion binding"/>
    <property type="evidence" value="ECO:0007669"/>
    <property type="project" value="UniProtKB-KW"/>
</dbReference>
<evidence type="ECO:0000256" key="3">
    <source>
        <dbReference type="ARBA" id="ARBA00022801"/>
    </source>
</evidence>
<evidence type="ECO:0000256" key="1">
    <source>
        <dbReference type="ARBA" id="ARBA00022670"/>
    </source>
</evidence>
<organism evidence="8">
    <name type="scientific">Candidatus Berkiella cookevillensis</name>
    <dbReference type="NCBI Taxonomy" id="437022"/>
    <lineage>
        <taxon>Bacteria</taxon>
        <taxon>Pseudomonadati</taxon>
        <taxon>Pseudomonadota</taxon>
        <taxon>Gammaproteobacteria</taxon>
        <taxon>Candidatus Berkiellales</taxon>
        <taxon>Candidatus Berkiellaceae</taxon>
        <taxon>Candidatus Berkiella</taxon>
    </lineage>
</organism>
<dbReference type="GO" id="GO:0051603">
    <property type="term" value="P:proteolysis involved in protein catabolic process"/>
    <property type="evidence" value="ECO:0007669"/>
    <property type="project" value="TreeGrafter"/>
</dbReference>
<proteinExistence type="inferred from homology"/>
<dbReference type="STRING" id="437022.CC99x_02241"/>
<keyword evidence="3 6" id="KW-0378">Hydrolase</keyword>
<keyword evidence="5 6" id="KW-0482">Metalloprotease</keyword>